<dbReference type="EMBL" id="JASZZN010000005">
    <property type="protein sequence ID" value="MDM4015338.1"/>
    <property type="molecule type" value="Genomic_DNA"/>
</dbReference>
<evidence type="ECO:0000313" key="3">
    <source>
        <dbReference type="Proteomes" id="UP001239462"/>
    </source>
</evidence>
<name>A0ABT7PG42_9BACT</name>
<gene>
    <name evidence="2" type="ORF">QTN89_07860</name>
</gene>
<evidence type="ECO:0000313" key="2">
    <source>
        <dbReference type="EMBL" id="MDM4015338.1"/>
    </source>
</evidence>
<comment type="caution">
    <text evidence="2">The sequence shown here is derived from an EMBL/GenBank/DDBJ whole genome shotgun (WGS) entry which is preliminary data.</text>
</comment>
<keyword evidence="3" id="KW-1185">Reference proteome</keyword>
<dbReference type="Proteomes" id="UP001239462">
    <property type="component" value="Unassembled WGS sequence"/>
</dbReference>
<accession>A0ABT7PG42</accession>
<reference evidence="2 3" key="1">
    <citation type="submission" date="2023-06" db="EMBL/GenBank/DDBJ databases">
        <title>Roseiconus lacunae JC819 isolated from Gulf of Mannar region, Tamil Nadu.</title>
        <authorList>
            <person name="Pk S."/>
            <person name="Ch S."/>
            <person name="Ch V.R."/>
        </authorList>
    </citation>
    <scope>NUCLEOTIDE SEQUENCE [LARGE SCALE GENOMIC DNA]</scope>
    <source>
        <strain evidence="2 3">JC819</strain>
    </source>
</reference>
<proteinExistence type="predicted"/>
<sequence length="167" mass="17254">MTALKRFNFPQLILFGLVGVASIGCGGSTAPDGMPDLHPVTMVVQQNGQPVEGVSVQFIPQDPSNRRWACGGATDAMGTVAIKTLGKYDGAPEGAYKVTFYKTETEGGGAGSGDDPSGSASNDSYMLVDPKFAAVESTPIEVTVTPGDAELAPVDLGKSVKIKQAKM</sequence>
<organism evidence="2 3">
    <name type="scientific">Roseiconus lacunae</name>
    <dbReference type="NCBI Taxonomy" id="2605694"/>
    <lineage>
        <taxon>Bacteria</taxon>
        <taxon>Pseudomonadati</taxon>
        <taxon>Planctomycetota</taxon>
        <taxon>Planctomycetia</taxon>
        <taxon>Pirellulales</taxon>
        <taxon>Pirellulaceae</taxon>
        <taxon>Roseiconus</taxon>
    </lineage>
</organism>
<feature type="region of interest" description="Disordered" evidence="1">
    <location>
        <begin position="105"/>
        <end position="124"/>
    </location>
</feature>
<feature type="compositionally biased region" description="Low complexity" evidence="1">
    <location>
        <begin position="113"/>
        <end position="124"/>
    </location>
</feature>
<evidence type="ECO:0000256" key="1">
    <source>
        <dbReference type="SAM" id="MobiDB-lite"/>
    </source>
</evidence>
<dbReference type="PROSITE" id="PS51257">
    <property type="entry name" value="PROKAR_LIPOPROTEIN"/>
    <property type="match status" value="1"/>
</dbReference>
<protein>
    <submittedName>
        <fullName evidence="2">Carboxypeptidase regulatory-like domain-containing protein</fullName>
    </submittedName>
</protein>
<dbReference type="RefSeq" id="WP_149495434.1">
    <property type="nucleotide sequence ID" value="NZ_CP141221.1"/>
</dbReference>